<comment type="function">
    <text evidence="5">Key component of the ribosome quality control system (RQC), a ribosome-associated complex that mediates the extraction of incompletely synthesized nascent chains from stalled ribosomes and their subsequent degradation. RqcH recruits Ala-charged tRNA, and with RqcP directs the elongation of stalled nascent chains on 50S ribosomal subunits, leading to non-templated C-terminal alanine extensions (Ala tail). The Ala tail promotes nascent chain degradation. RqcP is associated with the translocation-like movement of the peptidyl-tRNA from the A-site into the P-site.</text>
</comment>
<dbReference type="AlphaFoldDB" id="A0A174EEC4"/>
<keyword evidence="3 5" id="KW-0694">RNA-binding</keyword>
<keyword evidence="2 5" id="KW-0699">rRNA-binding</keyword>
<organism evidence="7 8">
    <name type="scientific">Clostridium disporicum</name>
    <dbReference type="NCBI Taxonomy" id="84024"/>
    <lineage>
        <taxon>Bacteria</taxon>
        <taxon>Bacillati</taxon>
        <taxon>Bacillota</taxon>
        <taxon>Clostridia</taxon>
        <taxon>Eubacteriales</taxon>
        <taxon>Clostridiaceae</taxon>
        <taxon>Clostridium</taxon>
    </lineage>
</organism>
<dbReference type="SUPFAM" id="SSF55174">
    <property type="entry name" value="Alpha-L RNA-binding motif"/>
    <property type="match status" value="1"/>
</dbReference>
<dbReference type="GO" id="GO:0043023">
    <property type="term" value="F:ribosomal large subunit binding"/>
    <property type="evidence" value="ECO:0007669"/>
    <property type="project" value="UniProtKB-UniRule"/>
</dbReference>
<evidence type="ECO:0000313" key="8">
    <source>
        <dbReference type="Proteomes" id="UP000095594"/>
    </source>
</evidence>
<dbReference type="HAMAP" id="MF_00871">
    <property type="entry name" value="RqcP"/>
    <property type="match status" value="1"/>
</dbReference>
<gene>
    <name evidence="5" type="primary">rqcP</name>
    <name evidence="7" type="ORF">ERS852471_01397</name>
</gene>
<reference evidence="7 8" key="1">
    <citation type="submission" date="2015-09" db="EMBL/GenBank/DDBJ databases">
        <authorList>
            <consortium name="Pathogen Informatics"/>
        </authorList>
    </citation>
    <scope>NUCLEOTIDE SEQUENCE [LARGE SCALE GENOMIC DNA]</scope>
    <source>
        <strain evidence="7 8">2789STDY5834856</strain>
    </source>
</reference>
<dbReference type="EMBL" id="CYZX01000008">
    <property type="protein sequence ID" value="CUO34759.1"/>
    <property type="molecule type" value="Genomic_DNA"/>
</dbReference>
<evidence type="ECO:0000256" key="4">
    <source>
        <dbReference type="ARBA" id="ARBA00022917"/>
    </source>
</evidence>
<dbReference type="Gene3D" id="3.10.290.10">
    <property type="entry name" value="RNA-binding S4 domain"/>
    <property type="match status" value="1"/>
</dbReference>
<comment type="similarity">
    <text evidence="5">Belongs to the RqcP family.</text>
</comment>
<evidence type="ECO:0000256" key="1">
    <source>
        <dbReference type="ARBA" id="ARBA00022555"/>
    </source>
</evidence>
<dbReference type="Proteomes" id="UP000095594">
    <property type="component" value="Unassembled WGS sequence"/>
</dbReference>
<keyword evidence="1 5" id="KW-0820">tRNA-binding</keyword>
<evidence type="ECO:0000256" key="2">
    <source>
        <dbReference type="ARBA" id="ARBA00022730"/>
    </source>
</evidence>
<sequence>MRLDKYLKVSRIIKRRTVAKEACEGGRVSINGKVAKPSTVVKEGDIIEIAFATRSLKAKIVNIAEHVRKENAKAMYEILEGEEDKE</sequence>
<dbReference type="InterPro" id="IPR036986">
    <property type="entry name" value="S4_RNA-bd_sf"/>
</dbReference>
<protein>
    <recommendedName>
        <fullName evidence="5">RQC P-site tRNA stabilizing factor</fullName>
        <shortName evidence="5">RqcP</shortName>
    </recommendedName>
    <alternativeName>
        <fullName evidence="5">Ribosome-associated protein quality control protein P</fullName>
    </alternativeName>
</protein>
<dbReference type="PROSITE" id="PS50889">
    <property type="entry name" value="S4"/>
    <property type="match status" value="1"/>
</dbReference>
<dbReference type="OrthoDB" id="9805210at2"/>
<dbReference type="GO" id="GO:0019843">
    <property type="term" value="F:rRNA binding"/>
    <property type="evidence" value="ECO:0007669"/>
    <property type="project" value="UniProtKB-UniRule"/>
</dbReference>
<dbReference type="Pfam" id="PF01479">
    <property type="entry name" value="S4"/>
    <property type="match status" value="1"/>
</dbReference>
<evidence type="ECO:0000259" key="6">
    <source>
        <dbReference type="SMART" id="SM00363"/>
    </source>
</evidence>
<dbReference type="SMART" id="SM00363">
    <property type="entry name" value="S4"/>
    <property type="match status" value="1"/>
</dbReference>
<dbReference type="InterPro" id="IPR002942">
    <property type="entry name" value="S4_RNA-bd"/>
</dbReference>
<dbReference type="PIRSF" id="PIRSF038881">
    <property type="entry name" value="RNAbp_HP1423"/>
    <property type="match status" value="1"/>
</dbReference>
<accession>A0A174EEC4</accession>
<evidence type="ECO:0000256" key="3">
    <source>
        <dbReference type="ARBA" id="ARBA00022884"/>
    </source>
</evidence>
<proteinExistence type="inferred from homology"/>
<dbReference type="InterPro" id="IPR025490">
    <property type="entry name" value="RqcP"/>
</dbReference>
<evidence type="ECO:0000256" key="5">
    <source>
        <dbReference type="HAMAP-Rule" id="MF_00871"/>
    </source>
</evidence>
<keyword evidence="4 5" id="KW-0648">Protein biosynthesis</keyword>
<dbReference type="GO" id="GO:0000049">
    <property type="term" value="F:tRNA binding"/>
    <property type="evidence" value="ECO:0007669"/>
    <property type="project" value="UniProtKB-UniRule"/>
</dbReference>
<dbReference type="RefSeq" id="WP_055265045.1">
    <property type="nucleotide sequence ID" value="NZ_CABIXQ010000008.1"/>
</dbReference>
<name>A0A174EEC4_9CLOT</name>
<dbReference type="CDD" id="cd00165">
    <property type="entry name" value="S4"/>
    <property type="match status" value="1"/>
</dbReference>
<comment type="subunit">
    <text evidence="5">Associates with stalled 50S ribosomal subunits. Binds to RqcH, 23S rRNA and the P-site tRNA. Does not require RqcH for association with 50S subunits.</text>
</comment>
<dbReference type="GO" id="GO:0072344">
    <property type="term" value="P:rescue of stalled ribosome"/>
    <property type="evidence" value="ECO:0007669"/>
    <property type="project" value="UniProtKB-UniRule"/>
</dbReference>
<evidence type="ECO:0000313" key="7">
    <source>
        <dbReference type="EMBL" id="CUO34759.1"/>
    </source>
</evidence>
<feature type="domain" description="RNA-binding S4" evidence="6">
    <location>
        <begin position="1"/>
        <end position="64"/>
    </location>
</feature>